<keyword evidence="3" id="KW-0732">Signal</keyword>
<sequence length="1025" mass="118628">MQTVYRSLLFFKIFVLTQEFELNVNDKQRSVNLNLETVLEFNQKDNSADIQFLDNVQKFITKVRNVIDNNKVSRRDFRSGRSENLTDFIQDVIYILNTYEEPDFQDVFDILDDEIRKYHYRGCRFYELTENVDVRKLLASKFDLIRAQPISVVKGYINMLAMILKEEKYDKSVKELMDFINSLYRQDSRDKFSKVLIALEEFNKQKKKSVSDLVKIVRDGVRSIIFDHYTDLNPNARRELKTKIEAFLKQYKHQTSSTTPNVNKETAKTDKSPDVIVDTTPEPKKPDPNILKPLKKEENLQAADPEPRSGIEEEDREDRGKKEDYIAEEGDEAKESDPINSRYDDIKNDASESLDDKKESGNMRDGVKDSQEKNRVWVPMYTKGDSNENESPEEVKDDVTQKQVPRSYQKTTKTNYRTGRTFSSDEKISEDVGTVEDNSLEFQAEEQATTTHQRSATSESARFITLWEETATGGIPQYMINKMSSKKHKSHRTHKPKHKTHKKHKSHKHHESKKSKKKKHGHKPESHHNARSKKMIFYSEHNADVDVVRSTAMEFYEYKKMLSPPKGVRMSVVGNSLSEGPNQAPIPRALQQTTRYEPFLRLTLKYPTKTSPRTTPPPKKTTKRTIPTPHKFEKRYQVPSIYAGPKDYRKFGRTTQGSSEVNSYELFRKNEKKNKNTYNDSSVDVIKRIKNLEREIKEVKIKIGSAKAFDDREKKYNTKDTKDSTRDKDRKRFRILKNSSAEDKKKNKVPEKTADYNNKKLNSYAENTTVKTTEKQETTKEIKSTENPNKLFIQKKTEHYKSGKEDLRRDEGSFKLTNQDMNALPNYDERDEWKDAMKVISKNSPTKLTPKPPTTTTISTTVSTTTTLKPTTTTKKLEVFIPISITSKSTTKAATIETTTKSVDHYVPLNEISFKNTDKSLSALNVSPFAASNFLNFSDNNVAKDSVQNEVSFLLKKNNISVPTDKPDNLMPDMFSMPYKRSRKELAFTTANDEFDLGNNTSEKSGVLFTDPFRNIEDELEFLKF</sequence>
<evidence type="ECO:0000313" key="4">
    <source>
        <dbReference type="Proteomes" id="UP000322000"/>
    </source>
</evidence>
<feature type="region of interest" description="Disordered" evidence="2">
    <location>
        <begin position="715"/>
        <end position="754"/>
    </location>
</feature>
<feature type="region of interest" description="Disordered" evidence="2">
    <location>
        <begin position="607"/>
        <end position="626"/>
    </location>
</feature>
<feature type="signal peptide" evidence="3">
    <location>
        <begin position="1"/>
        <end position="19"/>
    </location>
</feature>
<evidence type="ECO:0000313" key="5">
    <source>
        <dbReference type="RefSeq" id="XP_026747832.1"/>
    </source>
</evidence>
<feature type="compositionally biased region" description="Basic and acidic residues" evidence="2">
    <location>
        <begin position="715"/>
        <end position="730"/>
    </location>
</feature>
<dbReference type="RefSeq" id="XP_026747832.1">
    <property type="nucleotide sequence ID" value="XM_026892031.1"/>
</dbReference>
<evidence type="ECO:0000256" key="2">
    <source>
        <dbReference type="SAM" id="MobiDB-lite"/>
    </source>
</evidence>
<dbReference type="KEGG" id="tnl:113508872"/>
<name>A0A7E5X5Q2_TRINI</name>
<feature type="compositionally biased region" description="Basic and acidic residues" evidence="2">
    <location>
        <begin position="294"/>
        <end position="325"/>
    </location>
</feature>
<feature type="compositionally biased region" description="Polar residues" evidence="2">
    <location>
        <begin position="401"/>
        <end position="422"/>
    </location>
</feature>
<evidence type="ECO:0000256" key="1">
    <source>
        <dbReference type="SAM" id="Coils"/>
    </source>
</evidence>
<dbReference type="InParanoid" id="A0A7E5X5Q2"/>
<feature type="region of interest" description="Disordered" evidence="2">
    <location>
        <begin position="251"/>
        <end position="459"/>
    </location>
</feature>
<keyword evidence="1" id="KW-0175">Coiled coil</keyword>
<dbReference type="GeneID" id="113508872"/>
<feature type="chain" id="PRO_5028939710" evidence="3">
    <location>
        <begin position="20"/>
        <end position="1025"/>
    </location>
</feature>
<organism evidence="4 5">
    <name type="scientific">Trichoplusia ni</name>
    <name type="common">Cabbage looper</name>
    <dbReference type="NCBI Taxonomy" id="7111"/>
    <lineage>
        <taxon>Eukaryota</taxon>
        <taxon>Metazoa</taxon>
        <taxon>Ecdysozoa</taxon>
        <taxon>Arthropoda</taxon>
        <taxon>Hexapoda</taxon>
        <taxon>Insecta</taxon>
        <taxon>Pterygota</taxon>
        <taxon>Neoptera</taxon>
        <taxon>Endopterygota</taxon>
        <taxon>Lepidoptera</taxon>
        <taxon>Glossata</taxon>
        <taxon>Ditrysia</taxon>
        <taxon>Noctuoidea</taxon>
        <taxon>Noctuidae</taxon>
        <taxon>Plusiinae</taxon>
        <taxon>Trichoplusia</taxon>
    </lineage>
</organism>
<feature type="coiled-coil region" evidence="1">
    <location>
        <begin position="682"/>
        <end position="709"/>
    </location>
</feature>
<evidence type="ECO:0000256" key="3">
    <source>
        <dbReference type="SAM" id="SignalP"/>
    </source>
</evidence>
<feature type="compositionally biased region" description="Basic and acidic residues" evidence="2">
    <location>
        <begin position="333"/>
        <end position="375"/>
    </location>
</feature>
<feature type="region of interest" description="Disordered" evidence="2">
    <location>
        <begin position="484"/>
        <end position="532"/>
    </location>
</feature>
<gene>
    <name evidence="5" type="primary">LOC113508872</name>
</gene>
<keyword evidence="4" id="KW-1185">Reference proteome</keyword>
<accession>A0A7E5X5Q2</accession>
<dbReference type="OrthoDB" id="7437158at2759"/>
<dbReference type="AlphaFoldDB" id="A0A7E5X5Q2"/>
<reference evidence="5" key="1">
    <citation type="submission" date="2025-08" db="UniProtKB">
        <authorList>
            <consortium name="RefSeq"/>
        </authorList>
    </citation>
    <scope>IDENTIFICATION</scope>
</reference>
<feature type="compositionally biased region" description="Polar residues" evidence="2">
    <location>
        <begin position="436"/>
        <end position="459"/>
    </location>
</feature>
<protein>
    <submittedName>
        <fullName evidence="5">Biorientation of chromosomes in cell division protein 1-like 1</fullName>
    </submittedName>
</protein>
<feature type="compositionally biased region" description="Basic and acidic residues" evidence="2">
    <location>
        <begin position="740"/>
        <end position="754"/>
    </location>
</feature>
<dbReference type="Proteomes" id="UP000322000">
    <property type="component" value="Chromosome 3"/>
</dbReference>
<feature type="compositionally biased region" description="Basic residues" evidence="2">
    <location>
        <begin position="484"/>
        <end position="522"/>
    </location>
</feature>
<feature type="compositionally biased region" description="Polar residues" evidence="2">
    <location>
        <begin position="253"/>
        <end position="264"/>
    </location>
</feature>
<proteinExistence type="predicted"/>